<protein>
    <submittedName>
        <fullName evidence="5">Zinc finger protein KNUCKLES</fullName>
    </submittedName>
</protein>
<name>A0A6P4ABW8_ZIZJJ</name>
<dbReference type="GO" id="GO:0008270">
    <property type="term" value="F:zinc ion binding"/>
    <property type="evidence" value="ECO:0007669"/>
    <property type="project" value="UniProtKB-KW"/>
</dbReference>
<evidence type="ECO:0000256" key="2">
    <source>
        <dbReference type="SAM" id="MobiDB-lite"/>
    </source>
</evidence>
<keyword evidence="1" id="KW-0862">Zinc</keyword>
<dbReference type="Proteomes" id="UP001652623">
    <property type="component" value="Chromosome 9"/>
</dbReference>
<keyword evidence="1" id="KW-0479">Metal-binding</keyword>
<dbReference type="GO" id="GO:0003700">
    <property type="term" value="F:DNA-binding transcription factor activity"/>
    <property type="evidence" value="ECO:0007669"/>
    <property type="project" value="InterPro"/>
</dbReference>
<dbReference type="PROSITE" id="PS50157">
    <property type="entry name" value="ZINC_FINGER_C2H2_2"/>
    <property type="match status" value="1"/>
</dbReference>
<evidence type="ECO:0000256" key="1">
    <source>
        <dbReference type="PROSITE-ProRule" id="PRU00042"/>
    </source>
</evidence>
<sequence length="173" mass="19064">MADNPTVYDFLNQLPSSSSKPTRKTSSQSHHPPTPSRLFPCLYCPRKFYTSQALGGHQNAHKRERAAARRGYPAETHLARLQPEPPVEQGAAHGRFLDQYWLDHSHSSVVHGTHPPFQYHSQIMGSSSSAVPFGGGGLQCQYHQGGSTPDAPYPTVDVGDRGNIDHLDLTLRL</sequence>
<dbReference type="InterPro" id="IPR013087">
    <property type="entry name" value="Znf_C2H2_type"/>
</dbReference>
<proteinExistence type="predicted"/>
<dbReference type="Gene3D" id="3.30.160.60">
    <property type="entry name" value="Classic Zinc Finger"/>
    <property type="match status" value="1"/>
</dbReference>
<dbReference type="InterPro" id="IPR036236">
    <property type="entry name" value="Znf_C2H2_sf"/>
</dbReference>
<dbReference type="SUPFAM" id="SSF57667">
    <property type="entry name" value="beta-beta-alpha zinc fingers"/>
    <property type="match status" value="1"/>
</dbReference>
<gene>
    <name evidence="5" type="primary">LOC107428014</name>
</gene>
<dbReference type="RefSeq" id="XP_015893941.1">
    <property type="nucleotide sequence ID" value="XM_016038455.3"/>
</dbReference>
<organism evidence="4 5">
    <name type="scientific">Ziziphus jujuba</name>
    <name type="common">Chinese jujube</name>
    <name type="synonym">Ziziphus sativa</name>
    <dbReference type="NCBI Taxonomy" id="326968"/>
    <lineage>
        <taxon>Eukaryota</taxon>
        <taxon>Viridiplantae</taxon>
        <taxon>Streptophyta</taxon>
        <taxon>Embryophyta</taxon>
        <taxon>Tracheophyta</taxon>
        <taxon>Spermatophyta</taxon>
        <taxon>Magnoliopsida</taxon>
        <taxon>eudicotyledons</taxon>
        <taxon>Gunneridae</taxon>
        <taxon>Pentapetalae</taxon>
        <taxon>rosids</taxon>
        <taxon>fabids</taxon>
        <taxon>Rosales</taxon>
        <taxon>Rhamnaceae</taxon>
        <taxon>Paliureae</taxon>
        <taxon>Ziziphus</taxon>
    </lineage>
</organism>
<keyword evidence="4" id="KW-1185">Reference proteome</keyword>
<keyword evidence="1" id="KW-0863">Zinc-finger</keyword>
<dbReference type="PANTHER" id="PTHR45730:SF109">
    <property type="entry name" value="ZINC FINGER PROTEIN KNUCKLES"/>
    <property type="match status" value="1"/>
</dbReference>
<dbReference type="InterPro" id="IPR045320">
    <property type="entry name" value="JAGGED/SL1-like"/>
</dbReference>
<feature type="region of interest" description="Disordered" evidence="2">
    <location>
        <begin position="1"/>
        <end position="34"/>
    </location>
</feature>
<feature type="compositionally biased region" description="Low complexity" evidence="2">
    <location>
        <begin position="15"/>
        <end position="31"/>
    </location>
</feature>
<dbReference type="PROSITE" id="PS00028">
    <property type="entry name" value="ZINC_FINGER_C2H2_1"/>
    <property type="match status" value="1"/>
</dbReference>
<dbReference type="GeneID" id="107428014"/>
<reference evidence="5" key="1">
    <citation type="submission" date="2025-08" db="UniProtKB">
        <authorList>
            <consortium name="RefSeq"/>
        </authorList>
    </citation>
    <scope>IDENTIFICATION</scope>
    <source>
        <tissue evidence="5">Seedling</tissue>
    </source>
</reference>
<accession>A0A6P4ABW8</accession>
<feature type="domain" description="C2H2-type" evidence="3">
    <location>
        <begin position="39"/>
        <end position="66"/>
    </location>
</feature>
<evidence type="ECO:0000259" key="3">
    <source>
        <dbReference type="PROSITE" id="PS50157"/>
    </source>
</evidence>
<dbReference type="PANTHER" id="PTHR45730">
    <property type="entry name" value="ZINC FINGER PROTEIN JAGGED"/>
    <property type="match status" value="1"/>
</dbReference>
<evidence type="ECO:0000313" key="4">
    <source>
        <dbReference type="Proteomes" id="UP001652623"/>
    </source>
</evidence>
<dbReference type="InParanoid" id="A0A6P4ABW8"/>
<dbReference type="KEGG" id="zju:107428014"/>
<dbReference type="AlphaFoldDB" id="A0A6P4ABW8"/>
<evidence type="ECO:0000313" key="5">
    <source>
        <dbReference type="RefSeq" id="XP_015893941.1"/>
    </source>
</evidence>